<proteinExistence type="predicted"/>
<protein>
    <recommendedName>
        <fullName evidence="4">RNI-like protein</fullName>
    </recommendedName>
</protein>
<dbReference type="EMBL" id="JAAAHW010000287">
    <property type="protein sequence ID" value="KAG0004168.1"/>
    <property type="molecule type" value="Genomic_DNA"/>
</dbReference>
<evidence type="ECO:0000313" key="2">
    <source>
        <dbReference type="EMBL" id="KAG0004168.1"/>
    </source>
</evidence>
<sequence length="700" mass="77766">MPPKRTASSKQEQSVTKKARTPVGLSKQAPSNSSVEDEDEDSEKEIETVKDYEDAVRRRRLTSTTARYDDTLERNHLAFTASLMMSASELHPVGAVTKEREIGTPRTIVFSLGTFCLHAIAEDFKHLASDTVLQQRRWQQEIGSIQEPPQQQQQLARQRRRGAYFRKQVQHLPFYLSAKLFKLLKYTKPELLSTKIWTNLFYPVGYGDKGGTTTGFQRNGNNITELDLEGLIASQVTDAIIQNYILGTLDLGPQLETINLNYMDDLSDKALAQLVGDCPRLTRLSLKGCSKAGDLTLARLTQESLEELNISFVSSPTAKGIKQLIMQCRGLKVLKMAGITAIKDALFLDLEKELVADTKIAMAELEDVINQAGRSRPEVLLSLCGKTLKRLDISATNVTRLAPIVQFCVWEESCSAGDIPMQAGSSAKATGVATSTSPSTSITKVTHLEKLNITRLKVVSPMELLTLFKKLPPRSLHTLLMGYLSCGLVPIKDDLLHQFCAYLEPDQINYDGIESTQDQGTFVPVPYISNPFTSMPEVPQEQHLHTLSLFGNPQVGQSKKQDYGLYLLLKRLSPFLKRLELGYTQCKATILKGLVVPRDHHSESDHADILKDNPVLEELGLDGTPIDDDTAIILTRFQRLNRLSVANTRIGKEAVEMVIEACPLLTSLDLTSCRGIPLLHRRTLLKEVRQVAASLRTTGG</sequence>
<dbReference type="AlphaFoldDB" id="A0A9P6MJV9"/>
<organism evidence="2 3">
    <name type="scientific">Modicella reniformis</name>
    <dbReference type="NCBI Taxonomy" id="1440133"/>
    <lineage>
        <taxon>Eukaryota</taxon>
        <taxon>Fungi</taxon>
        <taxon>Fungi incertae sedis</taxon>
        <taxon>Mucoromycota</taxon>
        <taxon>Mortierellomycotina</taxon>
        <taxon>Mortierellomycetes</taxon>
        <taxon>Mortierellales</taxon>
        <taxon>Mortierellaceae</taxon>
        <taxon>Modicella</taxon>
    </lineage>
</organism>
<dbReference type="InterPro" id="IPR032675">
    <property type="entry name" value="LRR_dom_sf"/>
</dbReference>
<dbReference type="PANTHER" id="PTHR13318:SF247">
    <property type="entry name" value="GH16156P"/>
    <property type="match status" value="1"/>
</dbReference>
<dbReference type="SUPFAM" id="SSF52047">
    <property type="entry name" value="RNI-like"/>
    <property type="match status" value="1"/>
</dbReference>
<dbReference type="PANTHER" id="PTHR13318">
    <property type="entry name" value="PARTNER OF PAIRED, ISOFORM B-RELATED"/>
    <property type="match status" value="1"/>
</dbReference>
<dbReference type="Proteomes" id="UP000749646">
    <property type="component" value="Unassembled WGS sequence"/>
</dbReference>
<evidence type="ECO:0000256" key="1">
    <source>
        <dbReference type="SAM" id="MobiDB-lite"/>
    </source>
</evidence>
<feature type="compositionally biased region" description="Polar residues" evidence="1">
    <location>
        <begin position="1"/>
        <end position="16"/>
    </location>
</feature>
<dbReference type="GO" id="GO:0019005">
    <property type="term" value="C:SCF ubiquitin ligase complex"/>
    <property type="evidence" value="ECO:0007669"/>
    <property type="project" value="TreeGrafter"/>
</dbReference>
<evidence type="ECO:0000313" key="3">
    <source>
        <dbReference type="Proteomes" id="UP000749646"/>
    </source>
</evidence>
<keyword evidence="3" id="KW-1185">Reference proteome</keyword>
<accession>A0A9P6MJV9</accession>
<reference evidence="2" key="1">
    <citation type="journal article" date="2020" name="Fungal Divers.">
        <title>Resolving the Mortierellaceae phylogeny through synthesis of multi-gene phylogenetics and phylogenomics.</title>
        <authorList>
            <person name="Vandepol N."/>
            <person name="Liber J."/>
            <person name="Desiro A."/>
            <person name="Na H."/>
            <person name="Kennedy M."/>
            <person name="Barry K."/>
            <person name="Grigoriev I.V."/>
            <person name="Miller A.N."/>
            <person name="O'Donnell K."/>
            <person name="Stajich J.E."/>
            <person name="Bonito G."/>
        </authorList>
    </citation>
    <scope>NUCLEOTIDE SEQUENCE</scope>
    <source>
        <strain evidence="2">MES-2147</strain>
    </source>
</reference>
<feature type="compositionally biased region" description="Acidic residues" evidence="1">
    <location>
        <begin position="35"/>
        <end position="44"/>
    </location>
</feature>
<feature type="region of interest" description="Disordered" evidence="1">
    <location>
        <begin position="1"/>
        <end position="49"/>
    </location>
</feature>
<dbReference type="Gene3D" id="3.80.10.10">
    <property type="entry name" value="Ribonuclease Inhibitor"/>
    <property type="match status" value="2"/>
</dbReference>
<name>A0A9P6MJV9_9FUNG</name>
<dbReference type="GO" id="GO:0031146">
    <property type="term" value="P:SCF-dependent proteasomal ubiquitin-dependent protein catabolic process"/>
    <property type="evidence" value="ECO:0007669"/>
    <property type="project" value="TreeGrafter"/>
</dbReference>
<dbReference type="OrthoDB" id="550575at2759"/>
<comment type="caution">
    <text evidence="2">The sequence shown here is derived from an EMBL/GenBank/DDBJ whole genome shotgun (WGS) entry which is preliminary data.</text>
</comment>
<evidence type="ECO:0008006" key="4">
    <source>
        <dbReference type="Google" id="ProtNLM"/>
    </source>
</evidence>
<gene>
    <name evidence="2" type="ORF">BGZ65_000826</name>
</gene>